<sequence>MQAAVSTTVIDGMDFARGARVLAEAGATEVEPAYIDGYTPFDEATFSAANGRAVAALFAAEGLSIRAMSAHTDLGRADGADRLLRRLTFAAAMGAGTVISNATASGNLDGLLRTLETVVPELEAAGIVLALENPGHGSEALLPDGAAGASFVASFGSPWVRFNYDIGNAVTYSGGRIDLAADLAAVRGQASRLHLKDVAVTGADWTFCPIGEGFVGYGERVDRSVLEGLPLTVEHPIRLHRPGRGDPVRRAEAPTEAEIRVALAASATALDRLLSGD</sequence>
<proteinExistence type="predicted"/>
<dbReference type="SUPFAM" id="SSF51658">
    <property type="entry name" value="Xylose isomerase-like"/>
    <property type="match status" value="1"/>
</dbReference>
<dbReference type="EMBL" id="FMVT01000007">
    <property type="protein sequence ID" value="SCY65160.1"/>
    <property type="molecule type" value="Genomic_DNA"/>
</dbReference>
<name>A0A1G5HPB2_9RHOB</name>
<keyword evidence="2" id="KW-0413">Isomerase</keyword>
<dbReference type="InterPro" id="IPR036237">
    <property type="entry name" value="Xyl_isomerase-like_sf"/>
</dbReference>
<dbReference type="Pfam" id="PF01261">
    <property type="entry name" value="AP_endonuc_2"/>
    <property type="match status" value="1"/>
</dbReference>
<accession>A0A1G5HPB2</accession>
<dbReference type="PANTHER" id="PTHR12110:SF53">
    <property type="entry name" value="BLR5974 PROTEIN"/>
    <property type="match status" value="1"/>
</dbReference>
<dbReference type="Proteomes" id="UP000199502">
    <property type="component" value="Unassembled WGS sequence"/>
</dbReference>
<keyword evidence="3" id="KW-1185">Reference proteome</keyword>
<dbReference type="InterPro" id="IPR013022">
    <property type="entry name" value="Xyl_isomerase-like_TIM-brl"/>
</dbReference>
<gene>
    <name evidence="2" type="ORF">SAMN05660710_02202</name>
</gene>
<feature type="domain" description="Xylose isomerase-like TIM barrel" evidence="1">
    <location>
        <begin position="20"/>
        <end position="238"/>
    </location>
</feature>
<dbReference type="AlphaFoldDB" id="A0A1G5HPB2"/>
<protein>
    <submittedName>
        <fullName evidence="2">Sugar phosphate isomerase/epimerase</fullName>
    </submittedName>
</protein>
<dbReference type="PANTHER" id="PTHR12110">
    <property type="entry name" value="HYDROXYPYRUVATE ISOMERASE"/>
    <property type="match status" value="1"/>
</dbReference>
<reference evidence="2 3" key="1">
    <citation type="submission" date="2016-10" db="EMBL/GenBank/DDBJ databases">
        <authorList>
            <person name="de Groot N.N."/>
        </authorList>
    </citation>
    <scope>NUCLEOTIDE SEQUENCE [LARGE SCALE GENOMIC DNA]</scope>
    <source>
        <strain evidence="2 3">CGMCC 1.8925</strain>
    </source>
</reference>
<evidence type="ECO:0000313" key="3">
    <source>
        <dbReference type="Proteomes" id="UP000199502"/>
    </source>
</evidence>
<dbReference type="InterPro" id="IPR050312">
    <property type="entry name" value="IolE/XylAMocC-like"/>
</dbReference>
<evidence type="ECO:0000259" key="1">
    <source>
        <dbReference type="Pfam" id="PF01261"/>
    </source>
</evidence>
<organism evidence="2 3">
    <name type="scientific">Paracoccus tibetensis</name>
    <dbReference type="NCBI Taxonomy" id="336292"/>
    <lineage>
        <taxon>Bacteria</taxon>
        <taxon>Pseudomonadati</taxon>
        <taxon>Pseudomonadota</taxon>
        <taxon>Alphaproteobacteria</taxon>
        <taxon>Rhodobacterales</taxon>
        <taxon>Paracoccaceae</taxon>
        <taxon>Paracoccus</taxon>
    </lineage>
</organism>
<evidence type="ECO:0000313" key="2">
    <source>
        <dbReference type="EMBL" id="SCY65160.1"/>
    </source>
</evidence>
<dbReference type="Gene3D" id="3.20.20.150">
    <property type="entry name" value="Divalent-metal-dependent TIM barrel enzymes"/>
    <property type="match status" value="1"/>
</dbReference>
<dbReference type="GO" id="GO:0016853">
    <property type="term" value="F:isomerase activity"/>
    <property type="evidence" value="ECO:0007669"/>
    <property type="project" value="UniProtKB-KW"/>
</dbReference>
<dbReference type="STRING" id="336292.SAMN05660710_02202"/>